<dbReference type="RefSeq" id="WP_150413301.1">
    <property type="nucleotide sequence ID" value="NZ_VYQF01000001.1"/>
</dbReference>
<dbReference type="PANTHER" id="PTHR30146:SF109">
    <property type="entry name" value="HTH-TYPE TRANSCRIPTIONAL REGULATOR GALS"/>
    <property type="match status" value="1"/>
</dbReference>
<protein>
    <submittedName>
        <fullName evidence="5">LacI family transcriptional regulator</fullName>
    </submittedName>
</protein>
<evidence type="ECO:0000313" key="5">
    <source>
        <dbReference type="EMBL" id="KAA9041212.1"/>
    </source>
</evidence>
<evidence type="ECO:0000313" key="6">
    <source>
        <dbReference type="Proteomes" id="UP000326903"/>
    </source>
</evidence>
<dbReference type="InterPro" id="IPR028082">
    <property type="entry name" value="Peripla_BP_I"/>
</dbReference>
<dbReference type="GO" id="GO:0003700">
    <property type="term" value="F:DNA-binding transcription factor activity"/>
    <property type="evidence" value="ECO:0007669"/>
    <property type="project" value="TreeGrafter"/>
</dbReference>
<comment type="caution">
    <text evidence="5">The sequence shown here is derived from an EMBL/GenBank/DDBJ whole genome shotgun (WGS) entry which is preliminary data.</text>
</comment>
<gene>
    <name evidence="5" type="ORF">FW778_04030</name>
</gene>
<organism evidence="5 6">
    <name type="scientific">Ginsengibacter hankyongi</name>
    <dbReference type="NCBI Taxonomy" id="2607284"/>
    <lineage>
        <taxon>Bacteria</taxon>
        <taxon>Pseudomonadati</taxon>
        <taxon>Bacteroidota</taxon>
        <taxon>Chitinophagia</taxon>
        <taxon>Chitinophagales</taxon>
        <taxon>Chitinophagaceae</taxon>
        <taxon>Ginsengibacter</taxon>
    </lineage>
</organism>
<dbReference type="Gene3D" id="3.40.50.2300">
    <property type="match status" value="2"/>
</dbReference>
<dbReference type="Pfam" id="PF13377">
    <property type="entry name" value="Peripla_BP_3"/>
    <property type="match status" value="1"/>
</dbReference>
<name>A0A5J5INY0_9BACT</name>
<keyword evidence="2" id="KW-0238">DNA-binding</keyword>
<dbReference type="AlphaFoldDB" id="A0A5J5INY0"/>
<feature type="domain" description="HTH lacI-type" evidence="4">
    <location>
        <begin position="15"/>
        <end position="69"/>
    </location>
</feature>
<evidence type="ECO:0000256" key="2">
    <source>
        <dbReference type="ARBA" id="ARBA00023125"/>
    </source>
</evidence>
<dbReference type="Pfam" id="PF00356">
    <property type="entry name" value="LacI"/>
    <property type="match status" value="1"/>
</dbReference>
<dbReference type="Gene3D" id="1.10.260.40">
    <property type="entry name" value="lambda repressor-like DNA-binding domains"/>
    <property type="match status" value="1"/>
</dbReference>
<dbReference type="GO" id="GO:0000976">
    <property type="term" value="F:transcription cis-regulatory region binding"/>
    <property type="evidence" value="ECO:0007669"/>
    <property type="project" value="TreeGrafter"/>
</dbReference>
<sequence length="348" mass="39639">MIKFCTFNHRLLMSVDIKMLAKNLNLSISTISRALRDSYEISDVTKTRVREMAEKLNYHPNPYASSLRKHKSMTIAVVIPEITNNFFALAINGIEYVAQEKNYHVLIYLTHENIKKEIGFANHLQNGRVDGIMISLSSETNNYDHLIELKSKGVPIVFFDRICESIESSYITTDDYESGFAATEHLISCGCKKIAYLDLSRYLSISNKRMLGYMSALEKHHISIDERLVMRFTNNNAENEELISKMLTGPNRPDGIFASVEKLAIASYNVCERLKIKIPEQLKIISFSNLEISSLLSPSLTTITQPAYEIGKQAALQLFRYLEKKNMMNVHEKIILKSTLIPRGSTRA</sequence>
<dbReference type="InterPro" id="IPR046335">
    <property type="entry name" value="LacI/GalR-like_sensor"/>
</dbReference>
<keyword evidence="3" id="KW-0804">Transcription</keyword>
<dbReference type="EMBL" id="VYQF01000001">
    <property type="protein sequence ID" value="KAA9041212.1"/>
    <property type="molecule type" value="Genomic_DNA"/>
</dbReference>
<evidence type="ECO:0000259" key="4">
    <source>
        <dbReference type="PROSITE" id="PS50932"/>
    </source>
</evidence>
<dbReference type="PROSITE" id="PS50932">
    <property type="entry name" value="HTH_LACI_2"/>
    <property type="match status" value="1"/>
</dbReference>
<dbReference type="CDD" id="cd01392">
    <property type="entry name" value="HTH_LacI"/>
    <property type="match status" value="1"/>
</dbReference>
<dbReference type="SMART" id="SM00354">
    <property type="entry name" value="HTH_LACI"/>
    <property type="match status" value="1"/>
</dbReference>
<dbReference type="SUPFAM" id="SSF53822">
    <property type="entry name" value="Periplasmic binding protein-like I"/>
    <property type="match status" value="1"/>
</dbReference>
<dbReference type="SUPFAM" id="SSF47413">
    <property type="entry name" value="lambda repressor-like DNA-binding domains"/>
    <property type="match status" value="1"/>
</dbReference>
<dbReference type="InterPro" id="IPR000843">
    <property type="entry name" value="HTH_LacI"/>
</dbReference>
<keyword evidence="6" id="KW-1185">Reference proteome</keyword>
<dbReference type="Proteomes" id="UP000326903">
    <property type="component" value="Unassembled WGS sequence"/>
</dbReference>
<dbReference type="InterPro" id="IPR010982">
    <property type="entry name" value="Lambda_DNA-bd_dom_sf"/>
</dbReference>
<accession>A0A5J5INY0</accession>
<proteinExistence type="predicted"/>
<evidence type="ECO:0000256" key="1">
    <source>
        <dbReference type="ARBA" id="ARBA00023015"/>
    </source>
</evidence>
<reference evidence="5 6" key="1">
    <citation type="submission" date="2019-09" db="EMBL/GenBank/DDBJ databases">
        <title>Draft genome sequence of Ginsengibacter sp. BR5-29.</title>
        <authorList>
            <person name="Im W.-T."/>
        </authorList>
    </citation>
    <scope>NUCLEOTIDE SEQUENCE [LARGE SCALE GENOMIC DNA]</scope>
    <source>
        <strain evidence="5 6">BR5-29</strain>
    </source>
</reference>
<dbReference type="PANTHER" id="PTHR30146">
    <property type="entry name" value="LACI-RELATED TRANSCRIPTIONAL REPRESSOR"/>
    <property type="match status" value="1"/>
</dbReference>
<evidence type="ECO:0000256" key="3">
    <source>
        <dbReference type="ARBA" id="ARBA00023163"/>
    </source>
</evidence>
<keyword evidence="1" id="KW-0805">Transcription regulation</keyword>
<dbReference type="CDD" id="cd06267">
    <property type="entry name" value="PBP1_LacI_sugar_binding-like"/>
    <property type="match status" value="1"/>
</dbReference>